<accession>A0A150HWX6</accession>
<dbReference type="EMBL" id="JRHX01000034">
    <property type="protein sequence ID" value="KXZ71603.1"/>
    <property type="molecule type" value="Genomic_DNA"/>
</dbReference>
<organism evidence="1 2">
    <name type="scientific">Acinetobacter venetianus</name>
    <dbReference type="NCBI Taxonomy" id="52133"/>
    <lineage>
        <taxon>Bacteria</taxon>
        <taxon>Pseudomonadati</taxon>
        <taxon>Pseudomonadota</taxon>
        <taxon>Gammaproteobacteria</taxon>
        <taxon>Moraxellales</taxon>
        <taxon>Moraxellaceae</taxon>
        <taxon>Acinetobacter</taxon>
    </lineage>
</organism>
<proteinExistence type="predicted"/>
<comment type="caution">
    <text evidence="1">The sequence shown here is derived from an EMBL/GenBank/DDBJ whole genome shotgun (WGS) entry which is preliminary data.</text>
</comment>
<protein>
    <submittedName>
        <fullName evidence="1">Uncharacterized protein</fullName>
    </submittedName>
</protein>
<dbReference type="RefSeq" id="WP_061524358.1">
    <property type="nucleotide sequence ID" value="NZ_JRHX01000034.1"/>
</dbReference>
<gene>
    <name evidence="1" type="ORF">AVENLUH13518_01179</name>
</gene>
<evidence type="ECO:0000313" key="2">
    <source>
        <dbReference type="Proteomes" id="UP000075544"/>
    </source>
</evidence>
<name>A0A150HWX6_9GAMM</name>
<evidence type="ECO:0000313" key="1">
    <source>
        <dbReference type="EMBL" id="KXZ71603.1"/>
    </source>
</evidence>
<dbReference type="AlphaFoldDB" id="A0A150HWX6"/>
<sequence length="177" mass="20630">MNTVKIMIGASILLNSINLHAESAKECMKYWNEPAVQVIVLEDVQCSDIWEDNFNKENKKIAKKIGFDLKDKNWTSTGTCNHVQYKNKNYYIYWVEMKHNKTDLIMVYNDTNSFAYSREIDRKKIKGGFRKEDLVDVKLSCSKVGEDENIVSALNGYLFKETSISNISKYKINDRFK</sequence>
<dbReference type="Proteomes" id="UP000075544">
    <property type="component" value="Unassembled WGS sequence"/>
</dbReference>
<reference evidence="1 2" key="1">
    <citation type="journal article" date="2016" name="Sci. Rep.">
        <title>Genomic and phenotypic characterization of the species Acinetobacter venetianus.</title>
        <authorList>
            <person name="Fondi M."/>
            <person name="Maida I."/>
            <person name="Perrin E."/>
            <person name="Orlandini V."/>
            <person name="La Torre L."/>
            <person name="Bosi E."/>
            <person name="Negroni A."/>
            <person name="Zanaroli G."/>
            <person name="Fava F."/>
            <person name="Decorosi F."/>
            <person name="Giovannetti L."/>
            <person name="Viti C."/>
            <person name="Vaneechoutte M."/>
            <person name="Dijkshoorn L."/>
            <person name="Fani R."/>
        </authorList>
    </citation>
    <scope>NUCLEOTIDE SEQUENCE [LARGE SCALE GENOMIC DNA]</scope>
    <source>
        <strain evidence="1 2">LUH13518</strain>
    </source>
</reference>
<dbReference type="PATRIC" id="fig|52133.19.peg.1204"/>